<dbReference type="InterPro" id="IPR013785">
    <property type="entry name" value="Aldolase_TIM"/>
</dbReference>
<evidence type="ECO:0000313" key="3">
    <source>
        <dbReference type="EMBL" id="TXR55028.1"/>
    </source>
</evidence>
<dbReference type="PANTHER" id="PTHR10683">
    <property type="entry name" value="TRANSALDOLASE"/>
    <property type="match status" value="1"/>
</dbReference>
<reference evidence="3 4" key="1">
    <citation type="submission" date="2019-07" db="EMBL/GenBank/DDBJ databases">
        <title>Quadrisphaera sp. strain DD2A genome sequencing and assembly.</title>
        <authorList>
            <person name="Kim I."/>
        </authorList>
    </citation>
    <scope>NUCLEOTIDE SEQUENCE [LARGE SCALE GENOMIC DNA]</scope>
    <source>
        <strain evidence="3 4">DD2A</strain>
    </source>
</reference>
<evidence type="ECO:0000313" key="4">
    <source>
        <dbReference type="Proteomes" id="UP000321234"/>
    </source>
</evidence>
<dbReference type="OrthoDB" id="9807051at2"/>
<evidence type="ECO:0008006" key="5">
    <source>
        <dbReference type="Google" id="ProtNLM"/>
    </source>
</evidence>
<dbReference type="SUPFAM" id="SSF51569">
    <property type="entry name" value="Aldolase"/>
    <property type="match status" value="1"/>
</dbReference>
<gene>
    <name evidence="3" type="ORF">FMM08_16115</name>
</gene>
<dbReference type="Proteomes" id="UP000321234">
    <property type="component" value="Unassembled WGS sequence"/>
</dbReference>
<dbReference type="PANTHER" id="PTHR10683:SF40">
    <property type="entry name" value="FRUCTOSE-6-PHOSPHATE ALDOLASE 1-RELATED"/>
    <property type="match status" value="1"/>
</dbReference>
<feature type="region of interest" description="Disordered" evidence="2">
    <location>
        <begin position="1"/>
        <end position="20"/>
    </location>
</feature>
<sequence>MCTTTTTSPAPAARPDREDREKTVQLYLDTADRAAAVPLLATGAFRGITTNPVILQRAGLGSGDIPAVHDWAVAHGAQVVFLQTWGSTAEELAGRGHQLAALSERVVVKLPATLAGTTACAQLAAEGVPTLLTAAHTVAHAVLAGAAGARWVAPYVSKVDDDESRAVDVVVAMHRALSTAGGSAGAGGSCEVLAASLRSLAAVGALAAAGVPAATLGTALAEQLFTHPQTLDADRRFHEAAR</sequence>
<keyword evidence="1" id="KW-0704">Schiff base</keyword>
<dbReference type="Pfam" id="PF00923">
    <property type="entry name" value="TAL_FSA"/>
    <property type="match status" value="1"/>
</dbReference>
<organism evidence="3 4">
    <name type="scientific">Quadrisphaera setariae</name>
    <dbReference type="NCBI Taxonomy" id="2593304"/>
    <lineage>
        <taxon>Bacteria</taxon>
        <taxon>Bacillati</taxon>
        <taxon>Actinomycetota</taxon>
        <taxon>Actinomycetes</taxon>
        <taxon>Kineosporiales</taxon>
        <taxon>Kineosporiaceae</taxon>
        <taxon>Quadrisphaera</taxon>
    </lineage>
</organism>
<dbReference type="EMBL" id="VKAC01000010">
    <property type="protein sequence ID" value="TXR55028.1"/>
    <property type="molecule type" value="Genomic_DNA"/>
</dbReference>
<name>A0A5C8ZD09_9ACTN</name>
<dbReference type="Gene3D" id="3.20.20.70">
    <property type="entry name" value="Aldolase class I"/>
    <property type="match status" value="1"/>
</dbReference>
<dbReference type="InterPro" id="IPR001585">
    <property type="entry name" value="TAL/FSA"/>
</dbReference>
<protein>
    <recommendedName>
        <fullName evidence="5">Transaldolase</fullName>
    </recommendedName>
</protein>
<dbReference type="GO" id="GO:0005975">
    <property type="term" value="P:carbohydrate metabolic process"/>
    <property type="evidence" value="ECO:0007669"/>
    <property type="project" value="InterPro"/>
</dbReference>
<comment type="caution">
    <text evidence="3">The sequence shown here is derived from an EMBL/GenBank/DDBJ whole genome shotgun (WGS) entry which is preliminary data.</text>
</comment>
<accession>A0A5C8ZD09</accession>
<evidence type="ECO:0000256" key="1">
    <source>
        <dbReference type="ARBA" id="ARBA00023270"/>
    </source>
</evidence>
<proteinExistence type="predicted"/>
<dbReference type="AlphaFoldDB" id="A0A5C8ZD09"/>
<keyword evidence="4" id="KW-1185">Reference proteome</keyword>
<evidence type="ECO:0000256" key="2">
    <source>
        <dbReference type="SAM" id="MobiDB-lite"/>
    </source>
</evidence>